<evidence type="ECO:0000313" key="3">
    <source>
        <dbReference type="Proteomes" id="UP000829720"/>
    </source>
</evidence>
<dbReference type="Proteomes" id="UP000829720">
    <property type="component" value="Unassembled WGS sequence"/>
</dbReference>
<dbReference type="OrthoDB" id="8960083at2759"/>
<feature type="region of interest" description="Disordered" evidence="1">
    <location>
        <begin position="75"/>
        <end position="113"/>
    </location>
</feature>
<comment type="caution">
    <text evidence="2">The sequence shown here is derived from an EMBL/GenBank/DDBJ whole genome shotgun (WGS) entry which is preliminary data.</text>
</comment>
<dbReference type="AlphaFoldDB" id="A0A8T3D3Y5"/>
<protein>
    <submittedName>
        <fullName evidence="2">Uncharacterized protein</fullName>
    </submittedName>
</protein>
<evidence type="ECO:0000256" key="1">
    <source>
        <dbReference type="SAM" id="MobiDB-lite"/>
    </source>
</evidence>
<dbReference type="EMBL" id="JAERUA010000014">
    <property type="protein sequence ID" value="KAI1891006.1"/>
    <property type="molecule type" value="Genomic_DNA"/>
</dbReference>
<name>A0A8T3D3Y5_9TELE</name>
<reference evidence="2" key="1">
    <citation type="submission" date="2021-01" db="EMBL/GenBank/DDBJ databases">
        <authorList>
            <person name="Zahm M."/>
            <person name="Roques C."/>
            <person name="Cabau C."/>
            <person name="Klopp C."/>
            <person name="Donnadieu C."/>
            <person name="Jouanno E."/>
            <person name="Lampietro C."/>
            <person name="Louis A."/>
            <person name="Herpin A."/>
            <person name="Echchiki A."/>
            <person name="Berthelot C."/>
            <person name="Parey E."/>
            <person name="Roest-Crollius H."/>
            <person name="Braasch I."/>
            <person name="Postlethwait J."/>
            <person name="Bobe J."/>
            <person name="Montfort J."/>
            <person name="Bouchez O."/>
            <person name="Begum T."/>
            <person name="Mejri S."/>
            <person name="Adams A."/>
            <person name="Chen W.-J."/>
            <person name="Guiguen Y."/>
        </authorList>
    </citation>
    <scope>NUCLEOTIDE SEQUENCE</scope>
    <source>
        <tissue evidence="2">Blood</tissue>
    </source>
</reference>
<keyword evidence="3" id="KW-1185">Reference proteome</keyword>
<evidence type="ECO:0000313" key="2">
    <source>
        <dbReference type="EMBL" id="KAI1891006.1"/>
    </source>
</evidence>
<proteinExistence type="predicted"/>
<gene>
    <name evidence="2" type="ORF">AGOR_G00159420</name>
</gene>
<sequence>MKYSLRRPGMVLKPIPAVSVVRLPDDTERDVSPAFSPGILEKHSLRWDSNAIPRHPSLHHKFHFTEYWRSHSFHHKRAAPPLTDEERHAYSLPQPAPTPEPPANRAHTKPAGAIMETRTYGDIYLHVI</sequence>
<organism evidence="2 3">
    <name type="scientific">Albula goreensis</name>
    <dbReference type="NCBI Taxonomy" id="1534307"/>
    <lineage>
        <taxon>Eukaryota</taxon>
        <taxon>Metazoa</taxon>
        <taxon>Chordata</taxon>
        <taxon>Craniata</taxon>
        <taxon>Vertebrata</taxon>
        <taxon>Euteleostomi</taxon>
        <taxon>Actinopterygii</taxon>
        <taxon>Neopterygii</taxon>
        <taxon>Teleostei</taxon>
        <taxon>Albuliformes</taxon>
        <taxon>Albulidae</taxon>
        <taxon>Albula</taxon>
    </lineage>
</organism>
<accession>A0A8T3D3Y5</accession>